<accession>A0A813HVN2</accession>
<dbReference type="AlphaFoldDB" id="A0A813HVN2"/>
<keyword evidence="2" id="KW-1185">Reference proteome</keyword>
<sequence>MSQVVVLPAEGASFGTWWRAWETRRRPSSTRPLVGPKAKKSWNFEFEILQQEKPQQQEQEQQQQQPSLPTVCAVFEMNRESRSLLLSCRAGIAWAVHYNRFGFVRQFVASPIIPALAWLALHGQSTIIGFDLCHSSWLLLLF</sequence>
<comment type="caution">
    <text evidence="1">The sequence shown here is derived from an EMBL/GenBank/DDBJ whole genome shotgun (WGS) entry which is preliminary data.</text>
</comment>
<proteinExistence type="predicted"/>
<gene>
    <name evidence="1" type="ORF">PGLA1383_LOCUS57022</name>
</gene>
<evidence type="ECO:0000313" key="2">
    <source>
        <dbReference type="Proteomes" id="UP000654075"/>
    </source>
</evidence>
<reference evidence="1" key="1">
    <citation type="submission" date="2021-02" db="EMBL/GenBank/DDBJ databases">
        <authorList>
            <person name="Dougan E. K."/>
            <person name="Rhodes N."/>
            <person name="Thang M."/>
            <person name="Chan C."/>
        </authorList>
    </citation>
    <scope>NUCLEOTIDE SEQUENCE</scope>
</reference>
<organism evidence="1 2">
    <name type="scientific">Polarella glacialis</name>
    <name type="common">Dinoflagellate</name>
    <dbReference type="NCBI Taxonomy" id="89957"/>
    <lineage>
        <taxon>Eukaryota</taxon>
        <taxon>Sar</taxon>
        <taxon>Alveolata</taxon>
        <taxon>Dinophyceae</taxon>
        <taxon>Suessiales</taxon>
        <taxon>Suessiaceae</taxon>
        <taxon>Polarella</taxon>
    </lineage>
</organism>
<evidence type="ECO:0000313" key="1">
    <source>
        <dbReference type="EMBL" id="CAE8642543.1"/>
    </source>
</evidence>
<protein>
    <submittedName>
        <fullName evidence="1">Uncharacterized protein</fullName>
    </submittedName>
</protein>
<name>A0A813HVN2_POLGL</name>
<dbReference type="EMBL" id="CAJNNV010033171">
    <property type="protein sequence ID" value="CAE8642543.1"/>
    <property type="molecule type" value="Genomic_DNA"/>
</dbReference>
<dbReference type="Proteomes" id="UP000654075">
    <property type="component" value="Unassembled WGS sequence"/>
</dbReference>